<proteinExistence type="predicted"/>
<reference evidence="1" key="1">
    <citation type="submission" date="2023-06" db="EMBL/GenBank/DDBJ databases">
        <authorList>
            <person name="DeJong R.J."/>
            <person name="Yoon E."/>
            <person name="Radersma M."/>
            <person name="Veenstra M."/>
            <person name="Churu J."/>
            <person name="Moleakunnel K."/>
            <person name="Weaver G."/>
            <person name="Hill E."/>
            <person name="Janvier A."/>
            <person name="Harlow L."/>
            <person name="Kramer C."/>
            <person name="Seinen K."/>
            <person name="Chen A."/>
            <person name="Minasian M."/>
            <person name="Doorn S."/>
            <person name="Dole C."/>
            <person name="Ramsey F."/>
            <person name="Nieze J."/>
            <person name="Baker A."/>
            <person name="Swierenga S."/>
            <person name="White A."/>
            <person name="Howland A."/>
            <person name="Ko C."/>
            <person name="Russell D.A."/>
            <person name="Jacobs-Sera D."/>
            <person name="Hatfull G.F."/>
        </authorList>
    </citation>
    <scope>NUCLEOTIDE SEQUENCE</scope>
</reference>
<dbReference type="Proteomes" id="UP001654496">
    <property type="component" value="Segment"/>
</dbReference>
<accession>A0ACD4UHF8</accession>
<sequence>MTDATTELARLVAGRFIARTDVRAMQVADGGYRPVREPWHGQRVVEHLTGAATFGHYMLDAQNQCKYFAFDCDLRKGPGEWVQVPDEQTLAGLDLAHGANADAALLASVRRHYADDLRANWHERSHPGRAWWKFQMRSLGDLLSTAIHRNLGIPTAVAYSGNKGIHVYGFTGLVPAAQAREAAKGILAITGRFAESKGSNFYADTNDDWFENFSNFEIEVFPKQDAVDPGHFGNLMRLPLGVNRKNPQDPTFFVDQRIAQTKLAPHPDPIGLLREGNPWL</sequence>
<evidence type="ECO:0000313" key="2">
    <source>
        <dbReference type="Proteomes" id="UP001654496"/>
    </source>
</evidence>
<dbReference type="EMBL" id="OR159659">
    <property type="protein sequence ID" value="WKW85464.1"/>
    <property type="molecule type" value="Genomic_DNA"/>
</dbReference>
<gene>
    <name evidence="1" type="primary">11</name>
    <name evidence="1" type="ORF">SEA_REYNAULD_11</name>
</gene>
<keyword evidence="2" id="KW-1185">Reference proteome</keyword>
<organism evidence="1 2">
    <name type="scientific">Rhodococcus phage Reynauld</name>
    <dbReference type="NCBI Taxonomy" id="3062845"/>
    <lineage>
        <taxon>Viruses</taxon>
        <taxon>Duplodnaviria</taxon>
        <taxon>Heunggongvirae</taxon>
        <taxon>Uroviricota</taxon>
        <taxon>Caudoviricetes</taxon>
        <taxon>Caudoviricetes incertae sedis</taxon>
        <taxon>Reynauldvirus</taxon>
        <taxon>Reynauldvirus reynauld</taxon>
    </lineage>
</organism>
<evidence type="ECO:0000313" key="1">
    <source>
        <dbReference type="EMBL" id="WKW85464.1"/>
    </source>
</evidence>
<name>A0ACD4UHF8_9CAUD</name>
<protein>
    <submittedName>
        <fullName evidence="1">DNA primase/polymerase</fullName>
    </submittedName>
</protein>